<feature type="compositionally biased region" description="Pro residues" evidence="1">
    <location>
        <begin position="40"/>
        <end position="49"/>
    </location>
</feature>
<proteinExistence type="predicted"/>
<dbReference type="Gene3D" id="2.170.270.10">
    <property type="entry name" value="SET domain"/>
    <property type="match status" value="2"/>
</dbReference>
<dbReference type="Proteomes" id="UP000030752">
    <property type="component" value="Unassembled WGS sequence"/>
</dbReference>
<dbReference type="VEuPathDB" id="FungiDB:HMPREF1541_02723"/>
<evidence type="ECO:0000313" key="3">
    <source>
        <dbReference type="Proteomes" id="UP000030752"/>
    </source>
</evidence>
<dbReference type="HOGENOM" id="CLU_021696_0_0_1"/>
<dbReference type="OrthoDB" id="438641at2759"/>
<accession>W2S6K8</accession>
<dbReference type="InParanoid" id="W2S6K8"/>
<dbReference type="AlphaFoldDB" id="W2S6K8"/>
<dbReference type="EMBL" id="KB822718">
    <property type="protein sequence ID" value="ETN43564.1"/>
    <property type="molecule type" value="Genomic_DNA"/>
</dbReference>
<feature type="region of interest" description="Disordered" evidence="1">
    <location>
        <begin position="1"/>
        <end position="66"/>
    </location>
</feature>
<protein>
    <recommendedName>
        <fullName evidence="4">SET domain-containing protein</fullName>
    </recommendedName>
</protein>
<name>W2S6K8_CYPE1</name>
<evidence type="ECO:0000256" key="1">
    <source>
        <dbReference type="SAM" id="MobiDB-lite"/>
    </source>
</evidence>
<evidence type="ECO:0008006" key="4">
    <source>
        <dbReference type="Google" id="ProtNLM"/>
    </source>
</evidence>
<dbReference type="RefSeq" id="XP_008715300.1">
    <property type="nucleotide sequence ID" value="XM_008717078.1"/>
</dbReference>
<dbReference type="PANTHER" id="PTHR12197:SF273">
    <property type="entry name" value="MYND-TYPE ZINC FINGER PROTEIN SAMB"/>
    <property type="match status" value="1"/>
</dbReference>
<dbReference type="GeneID" id="19970062"/>
<organism evidence="2 3">
    <name type="scientific">Cyphellophora europaea (strain CBS 101466)</name>
    <name type="common">Phialophora europaea</name>
    <dbReference type="NCBI Taxonomy" id="1220924"/>
    <lineage>
        <taxon>Eukaryota</taxon>
        <taxon>Fungi</taxon>
        <taxon>Dikarya</taxon>
        <taxon>Ascomycota</taxon>
        <taxon>Pezizomycotina</taxon>
        <taxon>Eurotiomycetes</taxon>
        <taxon>Chaetothyriomycetidae</taxon>
        <taxon>Chaetothyriales</taxon>
        <taxon>Cyphellophoraceae</taxon>
        <taxon>Cyphellophora</taxon>
    </lineage>
</organism>
<keyword evidence="3" id="KW-1185">Reference proteome</keyword>
<gene>
    <name evidence="2" type="ORF">HMPREF1541_02723</name>
</gene>
<dbReference type="InterPro" id="IPR046341">
    <property type="entry name" value="SET_dom_sf"/>
</dbReference>
<dbReference type="Gene3D" id="6.10.140.2220">
    <property type="match status" value="1"/>
</dbReference>
<dbReference type="eggNOG" id="ENOG502QXAC">
    <property type="taxonomic scope" value="Eukaryota"/>
</dbReference>
<dbReference type="PANTHER" id="PTHR12197">
    <property type="entry name" value="HISTONE-LYSINE N-METHYLTRANSFERASE SMYD"/>
    <property type="match status" value="1"/>
</dbReference>
<dbReference type="SUPFAM" id="SSF82199">
    <property type="entry name" value="SET domain"/>
    <property type="match status" value="1"/>
</dbReference>
<sequence length="693" mass="76605">MDDTSTTAPTNNSAATTSENENENMPRTNSPVPPTATSTAPPPLPPRQPPLSTTTDPPAPAPTTPTQYTLATLPLYLQDLYRVLPIPTTPTTPLLTLPQIHALPARPQQYAALLLRRHHLTSQLEQDGLRPEILVARARTHEALAYPELAVGDAYVAFTVGEYEEDGGGDLKGVWGVGGGDGEEEGDEEEVLGRRVRSVKRKAARVLCRCLEGLGCDDRVLGRWEGMLRGLGEDEGEGDGGVDEEGMEDVQDEGWCIFAPDEVVSIDDSAHFGLSRREVYPWNRYEGDRMSDAALAEINSRLSIASEGQLEVRKTILPDLYSKNGAIPTLEDQTADMRLDSEEVPATKKENAQLGLFATRDLPPNTRILTERSALTAIRPHGESLCDACAGDISLLPASERQACPGCGIPFCSPECHDVAMKTYHAPNIDDEETEEGYPPATAPFCPGSTGEADIANLGRAESSDTPEWDLYFLLVVRALQMAETLDCHPLEIWECKYLWGSFEAGPSLGMMAAAGSPSGAKVRLKRSLPFSLQHHVELPLQWFELLMLSREDSAPYTRKWIWRYDWWVVQTLYAKFRGVADARMSSWTGEPETAGVFALWCTANHSCEPGVRWEGGGIRTLTVRAERVGQPQDGEGEWRGLKGGEEVWNHYTDVEEKDFKVRRDWLREVLGGDCRCQRCEREEREGREAQTT</sequence>
<feature type="compositionally biased region" description="Low complexity" evidence="1">
    <location>
        <begin position="1"/>
        <end position="19"/>
    </location>
</feature>
<dbReference type="GO" id="GO:0005634">
    <property type="term" value="C:nucleus"/>
    <property type="evidence" value="ECO:0007669"/>
    <property type="project" value="TreeGrafter"/>
</dbReference>
<reference evidence="2 3" key="1">
    <citation type="submission" date="2013-03" db="EMBL/GenBank/DDBJ databases">
        <title>The Genome Sequence of Phialophora europaea CBS 101466.</title>
        <authorList>
            <consortium name="The Broad Institute Genomics Platform"/>
            <person name="Cuomo C."/>
            <person name="de Hoog S."/>
            <person name="Gorbushina A."/>
            <person name="Walker B."/>
            <person name="Young S.K."/>
            <person name="Zeng Q."/>
            <person name="Gargeya S."/>
            <person name="Fitzgerald M."/>
            <person name="Haas B."/>
            <person name="Abouelleil A."/>
            <person name="Allen A.W."/>
            <person name="Alvarado L."/>
            <person name="Arachchi H.M."/>
            <person name="Berlin A.M."/>
            <person name="Chapman S.B."/>
            <person name="Gainer-Dewar J."/>
            <person name="Goldberg J."/>
            <person name="Griggs A."/>
            <person name="Gujja S."/>
            <person name="Hansen M."/>
            <person name="Howarth C."/>
            <person name="Imamovic A."/>
            <person name="Ireland A."/>
            <person name="Larimer J."/>
            <person name="McCowan C."/>
            <person name="Murphy C."/>
            <person name="Pearson M."/>
            <person name="Poon T.W."/>
            <person name="Priest M."/>
            <person name="Roberts A."/>
            <person name="Saif S."/>
            <person name="Shea T."/>
            <person name="Sisk P."/>
            <person name="Sykes S."/>
            <person name="Wortman J."/>
            <person name="Nusbaum C."/>
            <person name="Birren B."/>
        </authorList>
    </citation>
    <scope>NUCLEOTIDE SEQUENCE [LARGE SCALE GENOMIC DNA]</scope>
    <source>
        <strain evidence="2 3">CBS 101466</strain>
    </source>
</reference>
<dbReference type="InterPro" id="IPR050869">
    <property type="entry name" value="H3K4_H4K5_MeTrfase"/>
</dbReference>
<dbReference type="STRING" id="1220924.W2S6K8"/>
<evidence type="ECO:0000313" key="2">
    <source>
        <dbReference type="EMBL" id="ETN43564.1"/>
    </source>
</evidence>